<evidence type="ECO:0000256" key="8">
    <source>
        <dbReference type="ARBA" id="ARBA00022729"/>
    </source>
</evidence>
<keyword evidence="11" id="KW-0458">Lysosome</keyword>
<dbReference type="Gene3D" id="3.20.20.80">
    <property type="entry name" value="Glycosidases"/>
    <property type="match status" value="1"/>
</dbReference>
<dbReference type="OrthoDB" id="38162at2157"/>
<dbReference type="InterPro" id="IPR017853">
    <property type="entry name" value="GH"/>
</dbReference>
<dbReference type="Pfam" id="PF22666">
    <property type="entry name" value="Glyco_hydro_2_N2"/>
    <property type="match status" value="1"/>
</dbReference>
<dbReference type="GO" id="GO:0005975">
    <property type="term" value="P:carbohydrate metabolic process"/>
    <property type="evidence" value="ECO:0007669"/>
    <property type="project" value="InterPro"/>
</dbReference>
<keyword evidence="8" id="KW-0732">Signal</keyword>
<keyword evidence="12" id="KW-0326">Glycosidase</keyword>
<feature type="domain" description="Beta-mannosidase Ig-fold" evidence="17">
    <location>
        <begin position="742"/>
        <end position="813"/>
    </location>
</feature>
<gene>
    <name evidence="20" type="ORF">DWB78_16365</name>
    <name evidence="21" type="ORF">SAMN05216278_3381</name>
</gene>
<evidence type="ECO:0000256" key="3">
    <source>
        <dbReference type="ARBA" id="ARBA00004613"/>
    </source>
</evidence>
<comment type="subunit">
    <text evidence="5">Homodimer.</text>
</comment>
<feature type="domain" description="Mannosidase Ig/CBM-like" evidence="18">
    <location>
        <begin position="652"/>
        <end position="737"/>
    </location>
</feature>
<dbReference type="Proteomes" id="UP000199289">
    <property type="component" value="Unassembled WGS sequence"/>
</dbReference>
<organism evidence="21 22">
    <name type="scientific">Halopelagius longus</name>
    <dbReference type="NCBI Taxonomy" id="1236180"/>
    <lineage>
        <taxon>Archaea</taxon>
        <taxon>Methanobacteriati</taxon>
        <taxon>Methanobacteriota</taxon>
        <taxon>Stenosarchaea group</taxon>
        <taxon>Halobacteria</taxon>
        <taxon>Halobacteriales</taxon>
        <taxon>Haloferacaceae</taxon>
    </lineage>
</organism>
<dbReference type="FunFam" id="3.20.20.80:FF:000050">
    <property type="entry name" value="Beta-mannosidase B"/>
    <property type="match status" value="1"/>
</dbReference>
<dbReference type="InterPro" id="IPR050887">
    <property type="entry name" value="Beta-mannosidase_GH2"/>
</dbReference>
<comment type="similarity">
    <text evidence="13">Belongs to the glycosyl hydrolase 2 family. Beta-mannosidase B subfamily.</text>
</comment>
<evidence type="ECO:0000256" key="14">
    <source>
        <dbReference type="ARBA" id="ARBA00041069"/>
    </source>
</evidence>
<evidence type="ECO:0000256" key="13">
    <source>
        <dbReference type="ARBA" id="ARBA00038429"/>
    </source>
</evidence>
<name>A0A1H1FS27_9EURY</name>
<dbReference type="SUPFAM" id="SSF49303">
    <property type="entry name" value="beta-Galactosidase/glucuronidase domain"/>
    <property type="match status" value="3"/>
</dbReference>
<evidence type="ECO:0000313" key="21">
    <source>
        <dbReference type="EMBL" id="SDR03737.1"/>
    </source>
</evidence>
<dbReference type="Gene3D" id="2.60.40.10">
    <property type="entry name" value="Immunoglobulins"/>
    <property type="match status" value="3"/>
</dbReference>
<reference evidence="20 23" key="3">
    <citation type="submission" date="2018-07" db="EMBL/GenBank/DDBJ databases">
        <title>Genome sequence of extremly halophilic archaeon Halopelagius longus strain BC12-B1.</title>
        <authorList>
            <person name="Zhang X."/>
        </authorList>
    </citation>
    <scope>NUCLEOTIDE SEQUENCE [LARGE SCALE GENOMIC DNA]</scope>
    <source>
        <strain evidence="20 23">BC12-B1</strain>
    </source>
</reference>
<keyword evidence="7" id="KW-0964">Secreted</keyword>
<evidence type="ECO:0000256" key="4">
    <source>
        <dbReference type="ARBA" id="ARBA00004740"/>
    </source>
</evidence>
<dbReference type="EC" id="3.2.1.25" evidence="6"/>
<evidence type="ECO:0000256" key="2">
    <source>
        <dbReference type="ARBA" id="ARBA00004371"/>
    </source>
</evidence>
<evidence type="ECO:0000256" key="12">
    <source>
        <dbReference type="ARBA" id="ARBA00023295"/>
    </source>
</evidence>
<keyword evidence="23" id="KW-1185">Reference proteome</keyword>
<evidence type="ECO:0000259" key="18">
    <source>
        <dbReference type="Pfam" id="PF17786"/>
    </source>
</evidence>
<proteinExistence type="inferred from homology"/>
<feature type="domain" description="Glycoside hydrolase family 2 immunoglobulin-like beta-sandwich" evidence="16">
    <location>
        <begin position="197"/>
        <end position="296"/>
    </location>
</feature>
<evidence type="ECO:0000256" key="5">
    <source>
        <dbReference type="ARBA" id="ARBA00011738"/>
    </source>
</evidence>
<reference evidence="21" key="1">
    <citation type="submission" date="2016-10" db="EMBL/GenBank/DDBJ databases">
        <authorList>
            <person name="de Groot N.N."/>
        </authorList>
    </citation>
    <scope>NUCLEOTIDE SEQUENCE [LARGE SCALE GENOMIC DNA]</scope>
    <source>
        <strain evidence="21">CGMCC 1.12397</strain>
    </source>
</reference>
<dbReference type="Proteomes" id="UP000255421">
    <property type="component" value="Unassembled WGS sequence"/>
</dbReference>
<keyword evidence="10" id="KW-0325">Glycoprotein</keyword>
<dbReference type="InterPro" id="IPR041625">
    <property type="entry name" value="Beta-mannosidase_Ig"/>
</dbReference>
<evidence type="ECO:0000313" key="22">
    <source>
        <dbReference type="Proteomes" id="UP000199289"/>
    </source>
</evidence>
<dbReference type="RefSeq" id="WP_092538865.1">
    <property type="nucleotide sequence ID" value="NZ_FNKQ01000004.1"/>
</dbReference>
<evidence type="ECO:0000313" key="20">
    <source>
        <dbReference type="EMBL" id="RDI70189.1"/>
    </source>
</evidence>
<comment type="catalytic activity">
    <reaction evidence="1">
        <text>Hydrolysis of terminal, non-reducing beta-D-mannose residues in beta-D-mannosides.</text>
        <dbReference type="EC" id="3.2.1.25"/>
    </reaction>
</comment>
<dbReference type="EMBL" id="QQST01000002">
    <property type="protein sequence ID" value="RDI70189.1"/>
    <property type="molecule type" value="Genomic_DNA"/>
</dbReference>
<evidence type="ECO:0000313" key="23">
    <source>
        <dbReference type="Proteomes" id="UP000255421"/>
    </source>
</evidence>
<feature type="domain" description="Beta-mannosidase-like galactose-binding" evidence="19">
    <location>
        <begin position="10"/>
        <end position="181"/>
    </location>
</feature>
<dbReference type="InterPro" id="IPR041447">
    <property type="entry name" value="Mannosidase_ig"/>
</dbReference>
<dbReference type="GO" id="GO:0005576">
    <property type="term" value="C:extracellular region"/>
    <property type="evidence" value="ECO:0007669"/>
    <property type="project" value="UniProtKB-SubCell"/>
</dbReference>
<dbReference type="Pfam" id="PF17786">
    <property type="entry name" value="Mannosidase_ig"/>
    <property type="match status" value="1"/>
</dbReference>
<comment type="subcellular location">
    <subcellularLocation>
        <location evidence="2">Lysosome</location>
    </subcellularLocation>
    <subcellularLocation>
        <location evidence="3">Secreted</location>
    </subcellularLocation>
</comment>
<dbReference type="InterPro" id="IPR036156">
    <property type="entry name" value="Beta-gal/glucu_dom_sf"/>
</dbReference>
<dbReference type="InterPro" id="IPR008979">
    <property type="entry name" value="Galactose-bd-like_sf"/>
</dbReference>
<comment type="pathway">
    <text evidence="4">Glycan metabolism; N-glycan degradation.</text>
</comment>
<dbReference type="Pfam" id="PF17753">
    <property type="entry name" value="Ig_mannosidase"/>
    <property type="match status" value="1"/>
</dbReference>
<sequence length="818" mass="92415">MQTRTLTGRWEFRSRGDDRRLPASVPGGVYSDLLAAGEIPDPYYADNELDLQWVGETDWVYERTVELDEAFLDEESVLLRCEGLDTVATVEVNGTVVGETANMHRCYEFDAAEALVTGENEIRVAFDSPVEYSRERAEAHDYEVPTLRYPVDQPGRNFIRKAQCHYGWDWGPCLPTVGIWRDIELVAFSDPRVECVKTEQTHRGDGDVDLSVTVGIDAPTAADTLVTASVTGATAADRVALQAGTSEVTLDLTVSDPDLWWPNGYGDQPLYELVVELTSPDRDAVHDARTERIGFRELSLRRDDDGDDGELFQFEVNGVPVFAKGANWIPVDALHGNVTEERYDDLLESAVDANMNMLRVWGGGYYEHDAFYDRCDELGVLVWQDFMFSCALYPADDDFLDSVEAEVRYQVRRLTDHPSLALWCGNNEIEMGLQSWFDGRNHLEDLYEDYETLFYDLFDSIVEEEDPTRTYWPGSPSSGTGRRDPYQEDKGDVHFWDVWHSGEPFEEYHSVEPRFVSEFGYQSFPSVSTLSDVVPEDQLNPTAPLMEHHQRHENGNGKILGQMTDYFRFPFSFDGFVYLSQVQQALAMKTAIEHWRRLKPYCTGTLYWQFNDLWQCASWSSVEYGGDWKALQHVARRIYAPVLLSTERDDDELNVWLTSDRREPLDGTVSVELLSFEGDVLATRRAEASVPALASESVLTVDIGSLVPDGRTDEVFVRATFDGADSHPAYAFFEEFKRLELPEPDVSVAVSGDELVLSTDAAALFVALDVPADGTFSDNYFHLVPGEEKTVRFDADDAGDVETTLRDDLWVTHVGATY</sequence>
<evidence type="ECO:0000256" key="6">
    <source>
        <dbReference type="ARBA" id="ARBA00012754"/>
    </source>
</evidence>
<evidence type="ECO:0000256" key="11">
    <source>
        <dbReference type="ARBA" id="ARBA00023228"/>
    </source>
</evidence>
<evidence type="ECO:0000259" key="16">
    <source>
        <dbReference type="Pfam" id="PF00703"/>
    </source>
</evidence>
<dbReference type="GO" id="GO:0006516">
    <property type="term" value="P:glycoprotein catabolic process"/>
    <property type="evidence" value="ECO:0007669"/>
    <property type="project" value="TreeGrafter"/>
</dbReference>
<evidence type="ECO:0000256" key="10">
    <source>
        <dbReference type="ARBA" id="ARBA00023180"/>
    </source>
</evidence>
<accession>A0A1H1FS27</accession>
<protein>
    <recommendedName>
        <fullName evidence="14">Beta-mannosidase B</fullName>
        <ecNumber evidence="6">3.2.1.25</ecNumber>
    </recommendedName>
    <alternativeName>
        <fullName evidence="15">Mannanase B</fullName>
    </alternativeName>
</protein>
<keyword evidence="9 20" id="KW-0378">Hydrolase</keyword>
<dbReference type="GO" id="GO:0004567">
    <property type="term" value="F:beta-mannosidase activity"/>
    <property type="evidence" value="ECO:0007669"/>
    <property type="project" value="UniProtKB-EC"/>
</dbReference>
<dbReference type="PANTHER" id="PTHR43730:SF1">
    <property type="entry name" value="BETA-MANNOSIDASE"/>
    <property type="match status" value="1"/>
</dbReference>
<dbReference type="InterPro" id="IPR054593">
    <property type="entry name" value="Beta-mannosidase-like_N2"/>
</dbReference>
<dbReference type="GO" id="GO:0005764">
    <property type="term" value="C:lysosome"/>
    <property type="evidence" value="ECO:0007669"/>
    <property type="project" value="UniProtKB-SubCell"/>
</dbReference>
<dbReference type="PANTHER" id="PTHR43730">
    <property type="entry name" value="BETA-MANNOSIDASE"/>
    <property type="match status" value="1"/>
</dbReference>
<dbReference type="InterPro" id="IPR006102">
    <property type="entry name" value="Ig-like_GH2"/>
</dbReference>
<evidence type="ECO:0000259" key="19">
    <source>
        <dbReference type="Pfam" id="PF22666"/>
    </source>
</evidence>
<evidence type="ECO:0000256" key="15">
    <source>
        <dbReference type="ARBA" id="ARBA00041614"/>
    </source>
</evidence>
<dbReference type="SUPFAM" id="SSF49785">
    <property type="entry name" value="Galactose-binding domain-like"/>
    <property type="match status" value="1"/>
</dbReference>
<dbReference type="AlphaFoldDB" id="A0A1H1FS27"/>
<evidence type="ECO:0000259" key="17">
    <source>
        <dbReference type="Pfam" id="PF17753"/>
    </source>
</evidence>
<dbReference type="EMBL" id="FNKQ01000004">
    <property type="protein sequence ID" value="SDR03737.1"/>
    <property type="molecule type" value="Genomic_DNA"/>
</dbReference>
<dbReference type="InterPro" id="IPR013783">
    <property type="entry name" value="Ig-like_fold"/>
</dbReference>
<evidence type="ECO:0000256" key="1">
    <source>
        <dbReference type="ARBA" id="ARBA00000829"/>
    </source>
</evidence>
<dbReference type="Gene3D" id="2.60.120.260">
    <property type="entry name" value="Galactose-binding domain-like"/>
    <property type="match status" value="1"/>
</dbReference>
<dbReference type="FunFam" id="2.60.120.260:FF:000060">
    <property type="entry name" value="Probable beta-mannosidase"/>
    <property type="match status" value="1"/>
</dbReference>
<evidence type="ECO:0000256" key="9">
    <source>
        <dbReference type="ARBA" id="ARBA00022801"/>
    </source>
</evidence>
<dbReference type="SUPFAM" id="SSF51445">
    <property type="entry name" value="(Trans)glycosidases"/>
    <property type="match status" value="1"/>
</dbReference>
<evidence type="ECO:0000256" key="7">
    <source>
        <dbReference type="ARBA" id="ARBA00022525"/>
    </source>
</evidence>
<reference evidence="22" key="2">
    <citation type="submission" date="2016-10" db="EMBL/GenBank/DDBJ databases">
        <authorList>
            <person name="Varghese N."/>
            <person name="Submissions S."/>
        </authorList>
    </citation>
    <scope>NUCLEOTIDE SEQUENCE [LARGE SCALE GENOMIC DNA]</scope>
    <source>
        <strain evidence="22">CGMCC 1.12397</strain>
    </source>
</reference>
<dbReference type="Pfam" id="PF00703">
    <property type="entry name" value="Glyco_hydro_2"/>
    <property type="match status" value="1"/>
</dbReference>